<keyword evidence="3" id="KW-0998">Cell outer membrane</keyword>
<feature type="signal peptide" evidence="5">
    <location>
        <begin position="1"/>
        <end position="32"/>
    </location>
</feature>
<evidence type="ECO:0000256" key="2">
    <source>
        <dbReference type="ARBA" id="ARBA00023136"/>
    </source>
</evidence>
<feature type="chain" id="PRO_5045160567" evidence="5">
    <location>
        <begin position="33"/>
        <end position="217"/>
    </location>
</feature>
<dbReference type="Gene3D" id="3.30.1330.60">
    <property type="entry name" value="OmpA-like domain"/>
    <property type="match status" value="1"/>
</dbReference>
<evidence type="ECO:0000313" key="8">
    <source>
        <dbReference type="Proteomes" id="UP001055153"/>
    </source>
</evidence>
<dbReference type="InterPro" id="IPR006690">
    <property type="entry name" value="OMPA-like_CS"/>
</dbReference>
<dbReference type="PANTHER" id="PTHR30329">
    <property type="entry name" value="STATOR ELEMENT OF FLAGELLAR MOTOR COMPLEX"/>
    <property type="match status" value="1"/>
</dbReference>
<dbReference type="InterPro" id="IPR006664">
    <property type="entry name" value="OMP_bac"/>
</dbReference>
<evidence type="ECO:0000256" key="1">
    <source>
        <dbReference type="ARBA" id="ARBA00004442"/>
    </source>
</evidence>
<accession>A0ABQ4SK62</accession>
<feature type="domain" description="OmpA-like" evidence="6">
    <location>
        <begin position="93"/>
        <end position="211"/>
    </location>
</feature>
<dbReference type="RefSeq" id="WP_238237402.1">
    <property type="nucleotide sequence ID" value="NZ_BPQQ01000047.1"/>
</dbReference>
<dbReference type="EMBL" id="BPQQ01000047">
    <property type="protein sequence ID" value="GJE02061.1"/>
    <property type="molecule type" value="Genomic_DNA"/>
</dbReference>
<dbReference type="Pfam" id="PF00691">
    <property type="entry name" value="OmpA"/>
    <property type="match status" value="1"/>
</dbReference>
<protein>
    <submittedName>
        <fullName evidence="7">Peptidoglycan-associated lipoprotein</fullName>
    </submittedName>
</protein>
<dbReference type="Proteomes" id="UP001055153">
    <property type="component" value="Unassembled WGS sequence"/>
</dbReference>
<dbReference type="PRINTS" id="PR01021">
    <property type="entry name" value="OMPADOMAIN"/>
</dbReference>
<evidence type="ECO:0000256" key="5">
    <source>
        <dbReference type="SAM" id="SignalP"/>
    </source>
</evidence>
<keyword evidence="8" id="KW-1185">Reference proteome</keyword>
<gene>
    <name evidence="7" type="primary">pal_6</name>
    <name evidence="7" type="ORF">GMJLKIPL_4005</name>
</gene>
<keyword evidence="2 4" id="KW-0472">Membrane</keyword>
<comment type="caution">
    <text evidence="7">The sequence shown here is derived from an EMBL/GenBank/DDBJ whole genome shotgun (WGS) entry which is preliminary data.</text>
</comment>
<dbReference type="InterPro" id="IPR006665">
    <property type="entry name" value="OmpA-like"/>
</dbReference>
<reference evidence="7" key="2">
    <citation type="submission" date="2021-08" db="EMBL/GenBank/DDBJ databases">
        <authorList>
            <person name="Tani A."/>
            <person name="Ola A."/>
            <person name="Ogura Y."/>
            <person name="Katsura K."/>
            <person name="Hayashi T."/>
        </authorList>
    </citation>
    <scope>NUCLEOTIDE SEQUENCE</scope>
    <source>
        <strain evidence="7">DSM 17168</strain>
    </source>
</reference>
<dbReference type="PROSITE" id="PS51123">
    <property type="entry name" value="OMPA_2"/>
    <property type="match status" value="1"/>
</dbReference>
<name>A0ABQ4SK62_9HYPH</name>
<reference evidence="7" key="1">
    <citation type="journal article" date="2021" name="Front. Microbiol.">
        <title>Comprehensive Comparative Genomics and Phenotyping of Methylobacterium Species.</title>
        <authorList>
            <person name="Alessa O."/>
            <person name="Ogura Y."/>
            <person name="Fujitani Y."/>
            <person name="Takami H."/>
            <person name="Hayashi T."/>
            <person name="Sahin N."/>
            <person name="Tani A."/>
        </authorList>
    </citation>
    <scope>NUCLEOTIDE SEQUENCE</scope>
    <source>
        <strain evidence="7">DSM 17168</strain>
    </source>
</reference>
<dbReference type="InterPro" id="IPR036737">
    <property type="entry name" value="OmpA-like_sf"/>
</dbReference>
<dbReference type="PANTHER" id="PTHR30329:SF21">
    <property type="entry name" value="LIPOPROTEIN YIAD-RELATED"/>
    <property type="match status" value="1"/>
</dbReference>
<proteinExistence type="predicted"/>
<organism evidence="7 8">
    <name type="scientific">Methylobacterium isbiliense</name>
    <dbReference type="NCBI Taxonomy" id="315478"/>
    <lineage>
        <taxon>Bacteria</taxon>
        <taxon>Pseudomonadati</taxon>
        <taxon>Pseudomonadota</taxon>
        <taxon>Alphaproteobacteria</taxon>
        <taxon>Hyphomicrobiales</taxon>
        <taxon>Methylobacteriaceae</taxon>
        <taxon>Methylobacterium</taxon>
    </lineage>
</organism>
<evidence type="ECO:0000313" key="7">
    <source>
        <dbReference type="EMBL" id="GJE02061.1"/>
    </source>
</evidence>
<evidence type="ECO:0000256" key="3">
    <source>
        <dbReference type="ARBA" id="ARBA00023237"/>
    </source>
</evidence>
<dbReference type="SUPFAM" id="SSF103088">
    <property type="entry name" value="OmpA-like"/>
    <property type="match status" value="1"/>
</dbReference>
<dbReference type="CDD" id="cd07185">
    <property type="entry name" value="OmpA_C-like"/>
    <property type="match status" value="1"/>
</dbReference>
<sequence>MTESLGTALPRKARAAWLTGFFLLASVAGAQAQSAVSEADIVKALAPPTMGQTRSLSTSVRGDGGVSEDRSFLDSLRNRASLTSSERTKLAAASADKPSIDLEIPFDYNSAKIGAKALPMVKSLGAALARPELKGNTFLIVGHTDGKGGDQANQTLSERRAEAVKEYIVQNYGVPAANLVSVGYGKTQLKDSANPTAPANRRVTTINMSGVKSASRY</sequence>
<evidence type="ECO:0000256" key="4">
    <source>
        <dbReference type="PROSITE-ProRule" id="PRU00473"/>
    </source>
</evidence>
<keyword evidence="7" id="KW-0449">Lipoprotein</keyword>
<dbReference type="PROSITE" id="PS01068">
    <property type="entry name" value="OMPA_1"/>
    <property type="match status" value="1"/>
</dbReference>
<dbReference type="InterPro" id="IPR050330">
    <property type="entry name" value="Bact_OuterMem_StrucFunc"/>
</dbReference>
<evidence type="ECO:0000259" key="6">
    <source>
        <dbReference type="PROSITE" id="PS51123"/>
    </source>
</evidence>
<comment type="subcellular location">
    <subcellularLocation>
        <location evidence="1">Cell outer membrane</location>
    </subcellularLocation>
</comment>
<keyword evidence="5" id="KW-0732">Signal</keyword>